<reference evidence="2 3" key="1">
    <citation type="submission" date="2018-04" db="EMBL/GenBank/DDBJ databases">
        <title>Sphingobacterium sp. M46 Genome.</title>
        <authorList>
            <person name="Cheng J."/>
            <person name="Li Y."/>
        </authorList>
    </citation>
    <scope>NUCLEOTIDE SEQUENCE [LARGE SCALE GENOMIC DNA]</scope>
    <source>
        <strain evidence="2 3">M46</strain>
    </source>
</reference>
<keyword evidence="3" id="KW-1185">Reference proteome</keyword>
<evidence type="ECO:0000313" key="2">
    <source>
        <dbReference type="EMBL" id="PUV24382.1"/>
    </source>
</evidence>
<dbReference type="Proteomes" id="UP000250831">
    <property type="component" value="Unassembled WGS sequence"/>
</dbReference>
<name>A0A363NU94_9SPHI</name>
<proteinExistence type="predicted"/>
<dbReference type="AlphaFoldDB" id="A0A363NU94"/>
<sequence>MKTYEIKITANTAENDREIIEKYWELEDGKFVYRPAVLKAQYGLTLTQLGEIIAKNSFCQMSFGACSECGNDISKEMTAQSSFKKIAAQDINRCDHCERLYQERIEEEWEETHQALEKGLGGDLFDKKKLGRLKKLSPEELYVLKQIIFLRDKRLIFSELFTKNGFDETWSVVKTLVRRGLLEVKREGSKVVEFIPSEDIEFLQGQDSGNTSRRLKALVVDEAIDSYTFNLPVKRDPPSARSPKFSKVFTLPVDVNFEKGIEYAISGWMMDDGSINVSFIPTSRIFRSNDRPTTPEEDIFLSDFPMDRFEDRVTPSIPNQHTEIGEFPEDDES</sequence>
<accession>A0A363NU94</accession>
<gene>
    <name evidence="2" type="ORF">DCO56_13640</name>
</gene>
<comment type="caution">
    <text evidence="2">The sequence shown here is derived from an EMBL/GenBank/DDBJ whole genome shotgun (WGS) entry which is preliminary data.</text>
</comment>
<dbReference type="EMBL" id="QCXX01000003">
    <property type="protein sequence ID" value="PUV24382.1"/>
    <property type="molecule type" value="Genomic_DNA"/>
</dbReference>
<feature type="region of interest" description="Disordered" evidence="1">
    <location>
        <begin position="313"/>
        <end position="333"/>
    </location>
</feature>
<evidence type="ECO:0000313" key="3">
    <source>
        <dbReference type="Proteomes" id="UP000250831"/>
    </source>
</evidence>
<protein>
    <submittedName>
        <fullName evidence="2">Uncharacterized protein</fullName>
    </submittedName>
</protein>
<organism evidence="2 3">
    <name type="scientific">Sphingobacterium athyrii</name>
    <dbReference type="NCBI Taxonomy" id="2152717"/>
    <lineage>
        <taxon>Bacteria</taxon>
        <taxon>Pseudomonadati</taxon>
        <taxon>Bacteroidota</taxon>
        <taxon>Sphingobacteriia</taxon>
        <taxon>Sphingobacteriales</taxon>
        <taxon>Sphingobacteriaceae</taxon>
        <taxon>Sphingobacterium</taxon>
    </lineage>
</organism>
<evidence type="ECO:0000256" key="1">
    <source>
        <dbReference type="SAM" id="MobiDB-lite"/>
    </source>
</evidence>